<protein>
    <submittedName>
        <fullName evidence="1">Uncharacterized protein</fullName>
    </submittedName>
</protein>
<dbReference type="EMBL" id="CAJOBR010075983">
    <property type="protein sequence ID" value="CAF5112005.1"/>
    <property type="molecule type" value="Genomic_DNA"/>
</dbReference>
<dbReference type="Proteomes" id="UP000663848">
    <property type="component" value="Unassembled WGS sequence"/>
</dbReference>
<proteinExistence type="predicted"/>
<comment type="caution">
    <text evidence="1">The sequence shown here is derived from an EMBL/GenBank/DDBJ whole genome shotgun (WGS) entry which is preliminary data.</text>
</comment>
<name>A0A822F4R7_9BILA</name>
<dbReference type="AlphaFoldDB" id="A0A822F4R7"/>
<sequence length="57" mass="6585">QAKIGLDKKNENNYLKVDSVNLNTDDSLQDEDNLQDRRRLFMKSKATTSTHDSDDSR</sequence>
<evidence type="ECO:0000313" key="1">
    <source>
        <dbReference type="EMBL" id="CAF5112005.1"/>
    </source>
</evidence>
<organism evidence="1 2">
    <name type="scientific">Rotaria socialis</name>
    <dbReference type="NCBI Taxonomy" id="392032"/>
    <lineage>
        <taxon>Eukaryota</taxon>
        <taxon>Metazoa</taxon>
        <taxon>Spiralia</taxon>
        <taxon>Gnathifera</taxon>
        <taxon>Rotifera</taxon>
        <taxon>Eurotatoria</taxon>
        <taxon>Bdelloidea</taxon>
        <taxon>Philodinida</taxon>
        <taxon>Philodinidae</taxon>
        <taxon>Rotaria</taxon>
    </lineage>
</organism>
<evidence type="ECO:0000313" key="2">
    <source>
        <dbReference type="Proteomes" id="UP000663848"/>
    </source>
</evidence>
<accession>A0A822F4R7</accession>
<gene>
    <name evidence="1" type="ORF">QYT958_LOCUS45505</name>
</gene>
<reference evidence="1" key="1">
    <citation type="submission" date="2021-02" db="EMBL/GenBank/DDBJ databases">
        <authorList>
            <person name="Nowell W R."/>
        </authorList>
    </citation>
    <scope>NUCLEOTIDE SEQUENCE</scope>
</reference>
<feature type="non-terminal residue" evidence="1">
    <location>
        <position position="1"/>
    </location>
</feature>